<feature type="domain" description="CCHC-type" evidence="3">
    <location>
        <begin position="297"/>
        <end position="312"/>
    </location>
</feature>
<name>K5VQU2_PHACS</name>
<keyword evidence="5" id="KW-1185">Reference proteome</keyword>
<evidence type="ECO:0000259" key="3">
    <source>
        <dbReference type="PROSITE" id="PS50158"/>
    </source>
</evidence>
<dbReference type="GO" id="GO:0003676">
    <property type="term" value="F:nucleic acid binding"/>
    <property type="evidence" value="ECO:0007669"/>
    <property type="project" value="InterPro"/>
</dbReference>
<dbReference type="InParanoid" id="K5VQU2"/>
<dbReference type="EMBL" id="JH930544">
    <property type="protein sequence ID" value="EKM49115.1"/>
    <property type="molecule type" value="Genomic_DNA"/>
</dbReference>
<feature type="compositionally biased region" description="Low complexity" evidence="2">
    <location>
        <begin position="248"/>
        <end position="258"/>
    </location>
</feature>
<feature type="non-terminal residue" evidence="4">
    <location>
        <position position="581"/>
    </location>
</feature>
<dbReference type="Proteomes" id="UP000008370">
    <property type="component" value="Unassembled WGS sequence"/>
</dbReference>
<dbReference type="AlphaFoldDB" id="K5VQU2"/>
<proteinExistence type="predicted"/>
<evidence type="ECO:0000256" key="1">
    <source>
        <dbReference type="PROSITE-ProRule" id="PRU00047"/>
    </source>
</evidence>
<dbReference type="PROSITE" id="PS50158">
    <property type="entry name" value="ZF_CCHC"/>
    <property type="match status" value="1"/>
</dbReference>
<dbReference type="GO" id="GO:0004190">
    <property type="term" value="F:aspartic-type endopeptidase activity"/>
    <property type="evidence" value="ECO:0007669"/>
    <property type="project" value="InterPro"/>
</dbReference>
<evidence type="ECO:0000313" key="5">
    <source>
        <dbReference type="Proteomes" id="UP000008370"/>
    </source>
</evidence>
<dbReference type="RefSeq" id="XP_007402331.1">
    <property type="nucleotide sequence ID" value="XM_007402269.1"/>
</dbReference>
<dbReference type="HOGENOM" id="CLU_004135_0_0_1"/>
<keyword evidence="1" id="KW-0862">Zinc</keyword>
<keyword evidence="1" id="KW-0479">Metal-binding</keyword>
<protein>
    <recommendedName>
        <fullName evidence="3">CCHC-type domain-containing protein</fullName>
    </recommendedName>
</protein>
<feature type="compositionally biased region" description="Acidic residues" evidence="2">
    <location>
        <begin position="259"/>
        <end position="269"/>
    </location>
</feature>
<organism evidence="4 5">
    <name type="scientific">Phanerochaete carnosa (strain HHB-10118-sp)</name>
    <name type="common">White-rot fungus</name>
    <name type="synonym">Peniophora carnosa</name>
    <dbReference type="NCBI Taxonomy" id="650164"/>
    <lineage>
        <taxon>Eukaryota</taxon>
        <taxon>Fungi</taxon>
        <taxon>Dikarya</taxon>
        <taxon>Basidiomycota</taxon>
        <taxon>Agaricomycotina</taxon>
        <taxon>Agaricomycetes</taxon>
        <taxon>Polyporales</taxon>
        <taxon>Phanerochaetaceae</taxon>
        <taxon>Phanerochaete</taxon>
    </lineage>
</organism>
<evidence type="ECO:0000313" key="4">
    <source>
        <dbReference type="EMBL" id="EKM49115.1"/>
    </source>
</evidence>
<feature type="region of interest" description="Disordered" evidence="2">
    <location>
        <begin position="1"/>
        <end position="44"/>
    </location>
</feature>
<dbReference type="GeneID" id="18907464"/>
<dbReference type="KEGG" id="pco:PHACADRAFT_107488"/>
<dbReference type="PROSITE" id="PS00141">
    <property type="entry name" value="ASP_PROTEASE"/>
    <property type="match status" value="1"/>
</dbReference>
<feature type="region of interest" description="Disordered" evidence="2">
    <location>
        <begin position="241"/>
        <end position="269"/>
    </location>
</feature>
<feature type="compositionally biased region" description="Basic and acidic residues" evidence="2">
    <location>
        <begin position="412"/>
        <end position="435"/>
    </location>
</feature>
<feature type="compositionally biased region" description="Low complexity" evidence="2">
    <location>
        <begin position="28"/>
        <end position="41"/>
    </location>
</feature>
<dbReference type="Pfam" id="PF13352">
    <property type="entry name" value="DUF4100"/>
    <property type="match status" value="1"/>
</dbReference>
<keyword evidence="1" id="KW-0863">Zinc-finger</keyword>
<dbReference type="GO" id="GO:0008270">
    <property type="term" value="F:zinc ion binding"/>
    <property type="evidence" value="ECO:0007669"/>
    <property type="project" value="UniProtKB-KW"/>
</dbReference>
<evidence type="ECO:0000256" key="2">
    <source>
        <dbReference type="SAM" id="MobiDB-lite"/>
    </source>
</evidence>
<feature type="region of interest" description="Disordered" evidence="2">
    <location>
        <begin position="388"/>
        <end position="435"/>
    </location>
</feature>
<dbReference type="GO" id="GO:0006508">
    <property type="term" value="P:proteolysis"/>
    <property type="evidence" value="ECO:0007669"/>
    <property type="project" value="InterPro"/>
</dbReference>
<sequence>MPSGPQQAPAPGNNPSANHPPAPTPAASNPVTQSTNTSTTVVGGGVVALPLPGQRGAPRKFKGKHSDVLPFLRFYGLLCDKHNVTSDRDKVESILHYCSRSVRKFMEGLRSYQRRDWNDFVSDVKRFYEADKDQERFMVRDLEKLARHSRVKSIKTMAAWVKYCRDFIRIAGWLKQKGRLSDYDHDYYFWVGIPDMFRNSVESRLLAQNPQHDLANPFKVDDVCKVAEALLHRHRFDRDRLLSEPESENSASETTTDSSDSEDEDDWSDEDYVRRKNFERETPPHLSGDAFPPRGPCWGCGSTGHNLSRCQQLQDYINQGVVKKDERNRFVLSNGTTLFRNQDETWIAAIKRATAPQTNLITIPPTPIPVAPRPVPIEVKPAAFDPADDDAIMEDATVPPADQRRKKQTGRPMEHAGNEEPAQKRPRRSEIQEHVNPKTMLDRVLNAPITVAVGELLAVSREMTQQVQEVIRPKNEFAAACMAATAFPCRQKGQLIRLRLECDGIPITAIVDTGSQLNIAHRKVWQGAVGRPMDVTRKIVMGDANGGEGILQGFRIDGTYLLFKDNTLTVRYEMLVAPEHD</sequence>
<dbReference type="InterPro" id="IPR001878">
    <property type="entry name" value="Znf_CCHC"/>
</dbReference>
<accession>K5VQU2</accession>
<dbReference type="InterPro" id="IPR001969">
    <property type="entry name" value="Aspartic_peptidase_AS"/>
</dbReference>
<dbReference type="InterPro" id="IPR025165">
    <property type="entry name" value="DUF4100"/>
</dbReference>
<reference evidence="4 5" key="1">
    <citation type="journal article" date="2012" name="BMC Genomics">
        <title>Comparative genomics of the white-rot fungi, Phanerochaete carnosa and P. chrysosporium, to elucidate the genetic basis of the distinct wood types they colonize.</title>
        <authorList>
            <person name="Suzuki H."/>
            <person name="MacDonald J."/>
            <person name="Syed K."/>
            <person name="Salamov A."/>
            <person name="Hori C."/>
            <person name="Aerts A."/>
            <person name="Henrissat B."/>
            <person name="Wiebenga A."/>
            <person name="vanKuyk P.A."/>
            <person name="Barry K."/>
            <person name="Lindquist E."/>
            <person name="LaButti K."/>
            <person name="Lapidus A."/>
            <person name="Lucas S."/>
            <person name="Coutinho P."/>
            <person name="Gong Y."/>
            <person name="Samejima M."/>
            <person name="Mahadevan R."/>
            <person name="Abou-Zaid M."/>
            <person name="de Vries R.P."/>
            <person name="Igarashi K."/>
            <person name="Yadav J.S."/>
            <person name="Grigoriev I.V."/>
            <person name="Master E.R."/>
        </authorList>
    </citation>
    <scope>NUCLEOTIDE SEQUENCE [LARGE SCALE GENOMIC DNA]</scope>
    <source>
        <strain evidence="4 5">HHB-10118-sp</strain>
    </source>
</reference>
<gene>
    <name evidence="4" type="ORF">PHACADRAFT_107488</name>
</gene>
<dbReference type="OrthoDB" id="2801991at2759"/>